<dbReference type="SUPFAM" id="SSF57997">
    <property type="entry name" value="Tropomyosin"/>
    <property type="match status" value="3"/>
</dbReference>
<dbReference type="InterPro" id="IPR043513">
    <property type="entry name" value="Cenp-F"/>
</dbReference>
<feature type="compositionally biased region" description="Low complexity" evidence="2">
    <location>
        <begin position="203"/>
        <end position="222"/>
    </location>
</feature>
<dbReference type="GO" id="GO:0042803">
    <property type="term" value="F:protein homodimerization activity"/>
    <property type="evidence" value="ECO:0007669"/>
    <property type="project" value="InterPro"/>
</dbReference>
<accession>A0A3Q0RL32</accession>
<reference evidence="6" key="1">
    <citation type="submission" date="2025-08" db="UniProtKB">
        <authorList>
            <consortium name="Ensembl"/>
        </authorList>
    </citation>
    <scope>IDENTIFICATION</scope>
</reference>
<dbReference type="GO" id="GO:0000922">
    <property type="term" value="C:spindle pole"/>
    <property type="evidence" value="ECO:0007669"/>
    <property type="project" value="TreeGrafter"/>
</dbReference>
<evidence type="ECO:0000256" key="1">
    <source>
        <dbReference type="SAM" id="Coils"/>
    </source>
</evidence>
<dbReference type="Proteomes" id="UP000261340">
    <property type="component" value="Unplaced"/>
</dbReference>
<feature type="compositionally biased region" description="Polar residues" evidence="2">
    <location>
        <begin position="432"/>
        <end position="444"/>
    </location>
</feature>
<dbReference type="GO" id="GO:0008017">
    <property type="term" value="F:microtubule binding"/>
    <property type="evidence" value="ECO:0007669"/>
    <property type="project" value="InterPro"/>
</dbReference>
<feature type="region of interest" description="Disordered" evidence="2">
    <location>
        <begin position="427"/>
        <end position="525"/>
    </location>
</feature>
<dbReference type="GO" id="GO:0005634">
    <property type="term" value="C:nucleus"/>
    <property type="evidence" value="ECO:0007669"/>
    <property type="project" value="TreeGrafter"/>
</dbReference>
<feature type="domain" description="Centromere protein Cenp-F N-terminal" evidence="4">
    <location>
        <begin position="108"/>
        <end position="249"/>
    </location>
</feature>
<feature type="domain" description="Centromere protein Cenp-F N-terminal" evidence="4">
    <location>
        <begin position="1"/>
        <end position="98"/>
    </location>
</feature>
<feature type="coiled-coil region" evidence="1">
    <location>
        <begin position="20"/>
        <end position="68"/>
    </location>
</feature>
<feature type="compositionally biased region" description="Basic and acidic residues" evidence="2">
    <location>
        <begin position="503"/>
        <end position="525"/>
    </location>
</feature>
<dbReference type="Gene3D" id="6.10.250.3110">
    <property type="match status" value="1"/>
</dbReference>
<dbReference type="Gene3D" id="1.10.287.1490">
    <property type="match status" value="1"/>
</dbReference>
<dbReference type="Pfam" id="PF10473">
    <property type="entry name" value="CENP-F_leu_zip"/>
    <property type="match status" value="1"/>
</dbReference>
<dbReference type="GO" id="GO:0000775">
    <property type="term" value="C:chromosome, centromeric region"/>
    <property type="evidence" value="ECO:0007669"/>
    <property type="project" value="InterPro"/>
</dbReference>
<dbReference type="PANTHER" id="PTHR18874">
    <property type="entry name" value="CMF/LEK/CENP CELL DIVISION-RELATED"/>
    <property type="match status" value="1"/>
</dbReference>
<evidence type="ECO:0000313" key="6">
    <source>
        <dbReference type="Ensembl" id="ENSACIP00000010593.1"/>
    </source>
</evidence>
<feature type="domain" description="Kinetochore protein Cenp-F/LEK1 Rb protein-binding" evidence="5">
    <location>
        <begin position="1861"/>
        <end position="1905"/>
    </location>
</feature>
<keyword evidence="7" id="KW-1185">Reference proteome</keyword>
<evidence type="ECO:0000259" key="3">
    <source>
        <dbReference type="Pfam" id="PF10473"/>
    </source>
</evidence>
<dbReference type="Pfam" id="PF10490">
    <property type="entry name" value="CENP-F_C_Rb_bdg"/>
    <property type="match status" value="1"/>
</dbReference>
<feature type="domain" description="Centromere protein Cenp-F leucine-rich repeat-containing" evidence="3">
    <location>
        <begin position="1365"/>
        <end position="1507"/>
    </location>
</feature>
<name>A0A3Q0RL32_AMPCI</name>
<keyword evidence="1" id="KW-0175">Coiled coil</keyword>
<feature type="coiled-coil region" evidence="1">
    <location>
        <begin position="739"/>
        <end position="1196"/>
    </location>
</feature>
<dbReference type="InterPro" id="IPR018463">
    <property type="entry name" value="Centromere_CenpF_N"/>
</dbReference>
<dbReference type="STRING" id="61819.ENSACIP00000010593"/>
<sequence length="1999" mass="229841">MSWAVEEWKDGLPGKALQKIQELEVQLDKLKKERTQKQFQLDSLEAALQKQKQKVDSERTETSALKRENQSLVESCDSLEKARQKVAHELGVKEQQFTMDCKLCLAFIDNRLEELQEKYSQEVEERKRLETELRVLQVKLLNQSSVGVSHKDIAARQAGSSIFPWQQQDSAHRRQSQDIMETPLKRRGTSLWDAHEETPIKPSQRMSSSRAPQSPSGSSQQMEQLKTLNQELRGRVSELERNLANQEKEIRNQTSKLQELQTQLNQARKDLNERDRDLAKTRHELSQATDRHQQAESKCSSVEQKLKQVTEEMSCQRHNAESCRRALEQKLKDQERDSQKELAQLQSSHHALDQQLNQTRTKLTQEVQQAKKDYNVLHADMEKMCSQKKQLEKEMEEQKQKLLRSEQSLQACQTKEQDLRKKMEELQREKNSMTVQLDQSSRRLSQLEEEKKSSDQSLKRTQGLLDDLKAKSEGQTEELKKLQSKLEQQTQASTRELGNLKKALCDAETRNDRSQNELQKQKQEMERLSNRLMVLEKESQELKSNLTASQNECKELKREHQALLDWKKEKETLINETEEVQKEFTDKINNLESSLGSLNKANDELKNKLTWAEGEKASLSAHIDSLKGELLNKCTELEEKEHQYKELQSQFSEAGQKHTKDLENVGVQVAQLEAQVKDLELRLQKEITRAELAERMNTELQDEHKAACDLVRSKEQLVELGQAEIGQLRESLAQTTVIQHGQTEKINSLLEQISSLEEKVDMNKDAAEKLPVLKNELDVVTQSNADLKKSLEALEKNHSSTLEIKSNLENTLAEKINLISALEGELKDVTEKMRKESESHALETENFLKKEKSLEEQLEATKKSVSAAKAESNLRREEIRTMKATLSAASHGLEERDNTIKSLKEKLNKAEAEQAKSSELLKEKVVAMNKIKVQLEMLQMDLEDNETAMTSFDTQVEELKVSTLEARLDEVQSQNSLLESKYDTAKEELFERTTEITRLEEEAARRSQLEENSNLNQLLQEKINLETSLKQLMDGKEHVETEIVQVNAEKKQLEVSVDTMSEENKQLLSRIKQLTEEKEESEAKINEMTVEKHDAESALSQLTEAKAQLDVTLKKTNEENVQLADKLRTSTSEKSDLVTNLNQVVEEKAQLEFKYNQLSEENIKLQSSVNQGTEEKLQLQELIRGHEDEVASLREENHKSNGGLKLHDFSWLIYYFTLRRYFRLTISVPFTFFLICMHFTLNVYSAQTEYSWYSMFKHICLSTTESSPVKDELNRYKEMIRKQENELETLRSEFDLLSSDLELRKELTSELELKIALDSKKSLSDELTHLSEDKETLTLQLQTAKCQLTDVMEMVEGLEMAKGGWDEKFLQQESELKRVRSEKANLEQHILGMESELETMQAERARLKDELETQRRTFSGMAQQIETLMTEVSKLRSELVSCSEERDELSQSLSHWREKVHSLEKNNCDTRNLISILEDDIRAGRKEYEALQSSTEKLKTERQQLVEQVKELEQAISQHCGEREELIGHLHQIKEDHNSSSQNTESMAGKIKALEGEVLRLSQSLESSLLEKGEIASRLNSTQDEVQQMRTGIEKLQVRIESDERKKKKMGELLKAAQRKSDSLQDRIDSLEREKEDVEQSFEEAVLQAETAKAELEEERRKNYFSSIHSLQPIQVSELTSRAARLTKEKDSALSKMSLWMKTCKQLEQEKEMMLNSSGKKTAEETKSELDEVNKLLEEKSKEADESMEKYCSLMVEVHKLEETNDALKTRLDQISQRANDSHPSSTEGRRRSGRKSSARHQEEKMDDNTENTAPSTTQGSPLSSGKRGHREISNKDSAQEALHNLTKRIKASAMTTPKSRAEQEDEEFRPEGLPELVQRGFADIPLGEMSPFIIRRTTVRRCSPRLAAKHSAPDGKVSKAGISLTHSFFYVITLQHKSHFLLCCVSHLFSLISYPPHPHPQDLGSTLLQSPSAETDIRSPSSQKTPEQTQQGDNCHVQ</sequence>
<feature type="region of interest" description="Disordered" evidence="2">
    <location>
        <begin position="1849"/>
        <end position="1870"/>
    </location>
</feature>
<feature type="region of interest" description="Disordered" evidence="2">
    <location>
        <begin position="1963"/>
        <end position="1999"/>
    </location>
</feature>
<organism evidence="6 7">
    <name type="scientific">Amphilophus citrinellus</name>
    <name type="common">Midas cichlid</name>
    <name type="synonym">Cichlasoma citrinellum</name>
    <dbReference type="NCBI Taxonomy" id="61819"/>
    <lineage>
        <taxon>Eukaryota</taxon>
        <taxon>Metazoa</taxon>
        <taxon>Chordata</taxon>
        <taxon>Craniata</taxon>
        <taxon>Vertebrata</taxon>
        <taxon>Euteleostomi</taxon>
        <taxon>Actinopterygii</taxon>
        <taxon>Neopterygii</taxon>
        <taxon>Teleostei</taxon>
        <taxon>Neoteleostei</taxon>
        <taxon>Acanthomorphata</taxon>
        <taxon>Ovalentaria</taxon>
        <taxon>Cichlomorphae</taxon>
        <taxon>Cichliformes</taxon>
        <taxon>Cichlidae</taxon>
        <taxon>New World cichlids</taxon>
        <taxon>Cichlasomatinae</taxon>
        <taxon>Heroini</taxon>
        <taxon>Amphilophus</taxon>
    </lineage>
</organism>
<dbReference type="Ensembl" id="ENSACIT00000010896.1">
    <property type="protein sequence ID" value="ENSACIP00000010593.1"/>
    <property type="gene ID" value="ENSACIG00000008187.1"/>
</dbReference>
<feature type="coiled-coil region" evidence="1">
    <location>
        <begin position="105"/>
        <end position="139"/>
    </location>
</feature>
<feature type="region of interest" description="Disordered" evidence="2">
    <location>
        <begin position="1773"/>
        <end position="1834"/>
    </location>
</feature>
<feature type="compositionally biased region" description="Polar residues" evidence="2">
    <location>
        <begin position="1964"/>
        <end position="1999"/>
    </location>
</feature>
<dbReference type="Gene3D" id="1.20.5.1000">
    <property type="entry name" value="arf6 gtpase in complex with a specific effector, jip4"/>
    <property type="match status" value="1"/>
</dbReference>
<feature type="compositionally biased region" description="Polar residues" evidence="2">
    <location>
        <begin position="485"/>
        <end position="496"/>
    </location>
</feature>
<feature type="compositionally biased region" description="Basic and acidic residues" evidence="2">
    <location>
        <begin position="466"/>
        <end position="481"/>
    </location>
</feature>
<evidence type="ECO:0000313" key="7">
    <source>
        <dbReference type="Proteomes" id="UP000261340"/>
    </source>
</evidence>
<dbReference type="GO" id="GO:0070840">
    <property type="term" value="F:dynein complex binding"/>
    <property type="evidence" value="ECO:0007669"/>
    <property type="project" value="InterPro"/>
</dbReference>
<feature type="compositionally biased region" description="Polar residues" evidence="2">
    <location>
        <begin position="1773"/>
        <end position="1784"/>
    </location>
</feature>
<dbReference type="GO" id="GO:0000278">
    <property type="term" value="P:mitotic cell cycle"/>
    <property type="evidence" value="ECO:0007669"/>
    <property type="project" value="TreeGrafter"/>
</dbReference>
<evidence type="ECO:0000259" key="5">
    <source>
        <dbReference type="Pfam" id="PF10490"/>
    </source>
</evidence>
<dbReference type="InterPro" id="IPR018302">
    <property type="entry name" value="CenpF/LEK1_Rb-prot-bd"/>
</dbReference>
<dbReference type="Pfam" id="PF10481">
    <property type="entry name" value="CENP-F_N"/>
    <property type="match status" value="2"/>
</dbReference>
<dbReference type="GeneTree" id="ENSGT00730000111187"/>
<feature type="coiled-coil region" evidence="1">
    <location>
        <begin position="1579"/>
        <end position="1696"/>
    </location>
</feature>
<evidence type="ECO:0000259" key="4">
    <source>
        <dbReference type="Pfam" id="PF10481"/>
    </source>
</evidence>
<dbReference type="InterPro" id="IPR019513">
    <property type="entry name" value="Centromere_CenpF_leu-rich_rpt"/>
</dbReference>
<feature type="compositionally biased region" description="Polar residues" evidence="2">
    <location>
        <begin position="1811"/>
        <end position="1824"/>
    </location>
</feature>
<dbReference type="GO" id="GO:0051310">
    <property type="term" value="P:metaphase chromosome alignment"/>
    <property type="evidence" value="ECO:0007669"/>
    <property type="project" value="TreeGrafter"/>
</dbReference>
<feature type="compositionally biased region" description="Basic and acidic residues" evidence="2">
    <location>
        <begin position="445"/>
        <end position="458"/>
    </location>
</feature>
<reference evidence="6" key="2">
    <citation type="submission" date="2025-09" db="UniProtKB">
        <authorList>
            <consortium name="Ensembl"/>
        </authorList>
    </citation>
    <scope>IDENTIFICATION</scope>
</reference>
<evidence type="ECO:0000256" key="2">
    <source>
        <dbReference type="SAM" id="MobiDB-lite"/>
    </source>
</evidence>
<dbReference type="PANTHER" id="PTHR18874:SF10">
    <property type="entry name" value="CENTROMERE PROTEIN F"/>
    <property type="match status" value="1"/>
</dbReference>
<protein>
    <submittedName>
        <fullName evidence="6">Centromere protein F</fullName>
    </submittedName>
</protein>
<feature type="region of interest" description="Disordered" evidence="2">
    <location>
        <begin position="164"/>
        <end position="224"/>
    </location>
</feature>
<feature type="coiled-coil region" evidence="1">
    <location>
        <begin position="1273"/>
        <end position="1522"/>
    </location>
</feature>
<dbReference type="GO" id="GO:0010389">
    <property type="term" value="P:regulation of G2/M transition of mitotic cell cycle"/>
    <property type="evidence" value="ECO:0007669"/>
    <property type="project" value="TreeGrafter"/>
</dbReference>
<proteinExistence type="predicted"/>